<comment type="cofactor">
    <cofactor evidence="1">
        <name>FAD</name>
        <dbReference type="ChEBI" id="CHEBI:57692"/>
    </cofactor>
</comment>
<dbReference type="GO" id="GO:0009851">
    <property type="term" value="P:auxin biosynthetic process"/>
    <property type="evidence" value="ECO:0007669"/>
    <property type="project" value="UniProtKB-KW"/>
</dbReference>
<evidence type="ECO:0000256" key="4">
    <source>
        <dbReference type="ARBA" id="ARBA00012535"/>
    </source>
</evidence>
<evidence type="ECO:0000259" key="10">
    <source>
        <dbReference type="Pfam" id="PF01593"/>
    </source>
</evidence>
<evidence type="ECO:0000256" key="8">
    <source>
        <dbReference type="ARBA" id="ARBA00047321"/>
    </source>
</evidence>
<dbReference type="PANTHER" id="PTHR10742">
    <property type="entry name" value="FLAVIN MONOAMINE OXIDASE"/>
    <property type="match status" value="1"/>
</dbReference>
<protein>
    <recommendedName>
        <fullName evidence="5">Tryptophan 2-monooxygenase</fullName>
        <ecNumber evidence="4">1.13.12.3</ecNumber>
    </recommendedName>
</protein>
<reference evidence="11 12" key="1">
    <citation type="journal article" date="2013" name="J. Microbiol.">
        <title>Mucilaginibacter ginsenosidivorax sp. nov., with ginsenoside converting activity isolated from sediment.</title>
        <authorList>
            <person name="Kim J.K."/>
            <person name="Choi T.E."/>
            <person name="Liu Q.M."/>
            <person name="Park H.Y."/>
            <person name="Yi T.H."/>
            <person name="Yoon M.H."/>
            <person name="Kim S.C."/>
            <person name="Im W.T."/>
        </authorList>
    </citation>
    <scope>NUCLEOTIDE SEQUENCE [LARGE SCALE GENOMIC DNA]</scope>
    <source>
        <strain evidence="11 12">KHI28</strain>
    </source>
</reference>
<dbReference type="PRINTS" id="PR00757">
    <property type="entry name" value="AMINEOXDASEF"/>
</dbReference>
<evidence type="ECO:0000256" key="7">
    <source>
        <dbReference type="ARBA" id="ARBA00023070"/>
    </source>
</evidence>
<feature type="binding site" evidence="9">
    <location>
        <position position="220"/>
    </location>
    <ligand>
        <name>FAD</name>
        <dbReference type="ChEBI" id="CHEBI:57692"/>
    </ligand>
</feature>
<evidence type="ECO:0000256" key="6">
    <source>
        <dbReference type="ARBA" id="ARBA00023002"/>
    </source>
</evidence>
<dbReference type="Gene3D" id="3.50.50.60">
    <property type="entry name" value="FAD/NAD(P)-binding domain"/>
    <property type="match status" value="1"/>
</dbReference>
<dbReference type="PANTHER" id="PTHR10742:SF410">
    <property type="entry name" value="LYSINE-SPECIFIC HISTONE DEMETHYLASE 2"/>
    <property type="match status" value="1"/>
</dbReference>
<dbReference type="SUPFAM" id="SSF54373">
    <property type="entry name" value="FAD-linked reductases, C-terminal domain"/>
    <property type="match status" value="1"/>
</dbReference>
<dbReference type="GO" id="GO:0050361">
    <property type="term" value="F:tryptophan 2-monooxygenase activity"/>
    <property type="evidence" value="ECO:0007669"/>
    <property type="project" value="UniProtKB-EC"/>
</dbReference>
<comment type="pathway">
    <text evidence="2">Plant hormone metabolism; auxin biosynthesis.</text>
</comment>
<feature type="binding site" evidence="9">
    <location>
        <begin position="50"/>
        <end position="51"/>
    </location>
    <ligand>
        <name>FAD</name>
        <dbReference type="ChEBI" id="CHEBI:57692"/>
    </ligand>
</feature>
<comment type="similarity">
    <text evidence="3">Belongs to the tryptophan 2-monooxygenase family.</text>
</comment>
<dbReference type="EMBL" id="CP042437">
    <property type="protein sequence ID" value="QEC78259.1"/>
    <property type="molecule type" value="Genomic_DNA"/>
</dbReference>
<evidence type="ECO:0000256" key="2">
    <source>
        <dbReference type="ARBA" id="ARBA00004814"/>
    </source>
</evidence>
<dbReference type="SUPFAM" id="SSF51905">
    <property type="entry name" value="FAD/NAD(P)-binding domain"/>
    <property type="match status" value="1"/>
</dbReference>
<evidence type="ECO:0000256" key="5">
    <source>
        <dbReference type="ARBA" id="ARBA00017871"/>
    </source>
</evidence>
<dbReference type="EC" id="1.13.12.3" evidence="4"/>
<evidence type="ECO:0000256" key="9">
    <source>
        <dbReference type="PIRSR" id="PIRSR601613-1"/>
    </source>
</evidence>
<gene>
    <name evidence="11" type="ORF">FSB76_20795</name>
</gene>
<dbReference type="Pfam" id="PF01593">
    <property type="entry name" value="Amino_oxidase"/>
    <property type="match status" value="1"/>
</dbReference>
<evidence type="ECO:0000256" key="3">
    <source>
        <dbReference type="ARBA" id="ARBA00005833"/>
    </source>
</evidence>
<accession>A0A5B8W400</accession>
<evidence type="ECO:0000313" key="12">
    <source>
        <dbReference type="Proteomes" id="UP000321362"/>
    </source>
</evidence>
<dbReference type="AlphaFoldDB" id="A0A5B8W400"/>
<evidence type="ECO:0000256" key="1">
    <source>
        <dbReference type="ARBA" id="ARBA00001974"/>
    </source>
</evidence>
<comment type="catalytic activity">
    <reaction evidence="8">
        <text>L-tryptophan + O2 = indole-3-acetamide + CO2 + H2O</text>
        <dbReference type="Rhea" id="RHEA:16165"/>
        <dbReference type="ChEBI" id="CHEBI:15377"/>
        <dbReference type="ChEBI" id="CHEBI:15379"/>
        <dbReference type="ChEBI" id="CHEBI:16031"/>
        <dbReference type="ChEBI" id="CHEBI:16526"/>
        <dbReference type="ChEBI" id="CHEBI:57912"/>
        <dbReference type="EC" id="1.13.12.3"/>
    </reaction>
</comment>
<dbReference type="InterPro" id="IPR036188">
    <property type="entry name" value="FAD/NAD-bd_sf"/>
</dbReference>
<feature type="domain" description="Amine oxidase" evidence="10">
    <location>
        <begin position="31"/>
        <end position="449"/>
    </location>
</feature>
<name>A0A5B8W400_9SPHI</name>
<dbReference type="KEGG" id="mgk:FSB76_20795"/>
<dbReference type="InterPro" id="IPR001613">
    <property type="entry name" value="Flavin_amine_oxidase"/>
</dbReference>
<dbReference type="Proteomes" id="UP000321362">
    <property type="component" value="Chromosome"/>
</dbReference>
<proteinExistence type="inferred from homology"/>
<keyword evidence="7" id="KW-0073">Auxin biosynthesis</keyword>
<keyword evidence="6" id="KW-0560">Oxidoreductase</keyword>
<sequence length="452" mass="50182">MPHSIITIITLPNHNNTMEDTDILIIGAGAAGLMAARTLAKAGKKVTVLEARDRIGGRIHTLENTSGQQPLELGAEFIHGDLPLTKSLLDEAGIAYEHAGASMWRYEDGEFKQNETFVEHWDAFLNKLGELEQDMSINCFLLREFKGEKYRRLRESVRQFVSGYDNADPKKASSFSLRREWQSEDDGAQYRVAGGYIKLTIFLAGEIVAAGGQIHLNAVVKKIYWQQHCIKVVSSVGCTHSAKQLIVALPLGVLQVNAGDSGAISFIPPIPDHIKAINTLGFGAVIKILLEFDEAFWEDKQTEMLAGKSLSNMGYLFSTEEIPTWWTQAPRHTNMLTGWIGGPEAAEKADTHNTEILRQSLQSLANIFNRGEEQLKQRLVSYHIANWTADEFARGSYAYDTVEANEARFVLSEPIQDTIFFAGEYLYNGTAMGTVEAALDSGLRAAERIKQL</sequence>
<dbReference type="InterPro" id="IPR002937">
    <property type="entry name" value="Amino_oxidase"/>
</dbReference>
<organism evidence="11 12">
    <name type="scientific">Mucilaginibacter ginsenosidivorax</name>
    <dbReference type="NCBI Taxonomy" id="862126"/>
    <lineage>
        <taxon>Bacteria</taxon>
        <taxon>Pseudomonadati</taxon>
        <taxon>Bacteroidota</taxon>
        <taxon>Sphingobacteriia</taxon>
        <taxon>Sphingobacteriales</taxon>
        <taxon>Sphingobacteriaceae</taxon>
        <taxon>Mucilaginibacter</taxon>
    </lineage>
</organism>
<evidence type="ECO:0000313" key="11">
    <source>
        <dbReference type="EMBL" id="QEC78259.1"/>
    </source>
</evidence>
<dbReference type="InterPro" id="IPR050281">
    <property type="entry name" value="Flavin_monoamine_oxidase"/>
</dbReference>
<keyword evidence="12" id="KW-1185">Reference proteome</keyword>